<evidence type="ECO:0000256" key="5">
    <source>
        <dbReference type="RuleBase" id="RU003495"/>
    </source>
</evidence>
<evidence type="ECO:0000313" key="8">
    <source>
        <dbReference type="Proteomes" id="UP000053688"/>
    </source>
</evidence>
<dbReference type="EC" id="4.2.2.-" evidence="4"/>
<dbReference type="NCBIfam" id="TIGR00413">
    <property type="entry name" value="rlpA"/>
    <property type="match status" value="1"/>
</dbReference>
<dbReference type="eggNOG" id="COG0797">
    <property type="taxonomic scope" value="Bacteria"/>
</dbReference>
<dbReference type="HAMAP" id="MF_02071">
    <property type="entry name" value="RlpA"/>
    <property type="match status" value="1"/>
</dbReference>
<dbReference type="PANTHER" id="PTHR34183">
    <property type="entry name" value="ENDOLYTIC PEPTIDOGLYCAN TRANSGLYCOSYLASE RLPA"/>
    <property type="match status" value="1"/>
</dbReference>
<dbReference type="GO" id="GO:0042834">
    <property type="term" value="F:peptidoglycan binding"/>
    <property type="evidence" value="ECO:0007669"/>
    <property type="project" value="InterPro"/>
</dbReference>
<dbReference type="PROSITE" id="PS51724">
    <property type="entry name" value="SPOR"/>
    <property type="match status" value="1"/>
</dbReference>
<dbReference type="Pfam" id="PF05036">
    <property type="entry name" value="SPOR"/>
    <property type="match status" value="1"/>
</dbReference>
<dbReference type="InterPro" id="IPR012997">
    <property type="entry name" value="RplA"/>
</dbReference>
<dbReference type="PATRIC" id="fig|1236703.3.peg.693"/>
<reference evidence="7 8" key="1">
    <citation type="journal article" date="2014" name="Environ. Microbiol.">
        <title>Genomic signatures of obligate host dependence in the luminous bacterial symbiont of a vertebrate.</title>
        <authorList>
            <person name="Hendry T.A."/>
            <person name="de Wet J.R."/>
            <person name="Dunlap P.V."/>
        </authorList>
    </citation>
    <scope>NUCLEOTIDE SEQUENCE [LARGE SCALE GENOMIC DNA]</scope>
    <source>
        <strain evidence="7 8">Akat1</strain>
    </source>
</reference>
<dbReference type="InterPro" id="IPR007730">
    <property type="entry name" value="SPOR-like_dom"/>
</dbReference>
<organism evidence="7 8">
    <name type="scientific">Candidatus Photodesmus katoptron Akat1</name>
    <dbReference type="NCBI Taxonomy" id="1236703"/>
    <lineage>
        <taxon>Bacteria</taxon>
        <taxon>Pseudomonadati</taxon>
        <taxon>Pseudomonadota</taxon>
        <taxon>Gammaproteobacteria</taxon>
        <taxon>Vibrionales</taxon>
        <taxon>Vibrionaceae</taxon>
        <taxon>Candidatus Photodesmus</taxon>
    </lineage>
</organism>
<dbReference type="CDD" id="cd22268">
    <property type="entry name" value="DPBB_RlpA-like"/>
    <property type="match status" value="1"/>
</dbReference>
<evidence type="ECO:0000259" key="6">
    <source>
        <dbReference type="PROSITE" id="PS51724"/>
    </source>
</evidence>
<dbReference type="Gene3D" id="3.30.70.1070">
    <property type="entry name" value="Sporulation related repeat"/>
    <property type="match status" value="1"/>
</dbReference>
<dbReference type="Proteomes" id="UP000053688">
    <property type="component" value="Unassembled WGS sequence"/>
</dbReference>
<dbReference type="InterPro" id="IPR036680">
    <property type="entry name" value="SPOR-like_sf"/>
</dbReference>
<name>S3EGU1_9GAMM</name>
<keyword evidence="7" id="KW-0449">Lipoprotein</keyword>
<evidence type="ECO:0000313" key="7">
    <source>
        <dbReference type="EMBL" id="EPE37378.1"/>
    </source>
</evidence>
<evidence type="ECO:0000256" key="2">
    <source>
        <dbReference type="ARBA" id="ARBA00023239"/>
    </source>
</evidence>
<proteinExistence type="inferred from homology"/>
<dbReference type="InterPro" id="IPR036908">
    <property type="entry name" value="RlpA-like_sf"/>
</dbReference>
<dbReference type="SUPFAM" id="SSF110997">
    <property type="entry name" value="Sporulation related repeat"/>
    <property type="match status" value="1"/>
</dbReference>
<dbReference type="InterPro" id="IPR009009">
    <property type="entry name" value="RlpA-like_DPBB"/>
</dbReference>
<dbReference type="GO" id="GO:0008932">
    <property type="term" value="F:lytic endotransglycosylase activity"/>
    <property type="evidence" value="ECO:0007669"/>
    <property type="project" value="UniProtKB-UniRule"/>
</dbReference>
<evidence type="ECO:0000256" key="4">
    <source>
        <dbReference type="HAMAP-Rule" id="MF_02071"/>
    </source>
</evidence>
<dbReference type="AlphaFoldDB" id="S3EGU1"/>
<dbReference type="FunFam" id="2.40.40.10:FF:000003">
    <property type="entry name" value="Endolytic peptidoglycan transglycosylase RlpA"/>
    <property type="match status" value="1"/>
</dbReference>
<dbReference type="Gene3D" id="2.40.40.10">
    <property type="entry name" value="RlpA-like domain"/>
    <property type="match status" value="1"/>
</dbReference>
<keyword evidence="3 4" id="KW-0961">Cell wall biogenesis/degradation</keyword>
<feature type="domain" description="SPOR" evidence="6">
    <location>
        <begin position="184"/>
        <end position="260"/>
    </location>
</feature>
<evidence type="ECO:0000256" key="3">
    <source>
        <dbReference type="ARBA" id="ARBA00023316"/>
    </source>
</evidence>
<keyword evidence="2 4" id="KW-0456">Lyase</keyword>
<dbReference type="SUPFAM" id="SSF50685">
    <property type="entry name" value="Barwin-like endoglucanases"/>
    <property type="match status" value="1"/>
</dbReference>
<evidence type="ECO:0000256" key="1">
    <source>
        <dbReference type="ARBA" id="ARBA00022729"/>
    </source>
</evidence>
<protein>
    <recommendedName>
        <fullName evidence="4">Endolytic peptidoglycan transglycosylase RlpA</fullName>
        <ecNumber evidence="4">4.2.2.-</ecNumber>
    </recommendedName>
</protein>
<dbReference type="STRING" id="28176.CF66_0122"/>
<comment type="similarity">
    <text evidence="4 5">Belongs to the RlpA family.</text>
</comment>
<dbReference type="RefSeq" id="WP_016504010.1">
    <property type="nucleotide sequence ID" value="NZ_AMSD01000002.1"/>
</dbReference>
<comment type="caution">
    <text evidence="7">The sequence shown here is derived from an EMBL/GenBank/DDBJ whole genome shotgun (WGS) entry which is preliminary data.</text>
</comment>
<dbReference type="GO" id="GO:0071555">
    <property type="term" value="P:cell wall organization"/>
    <property type="evidence" value="ECO:0007669"/>
    <property type="project" value="UniProtKB-KW"/>
</dbReference>
<keyword evidence="1" id="KW-0732">Signal</keyword>
<dbReference type="GO" id="GO:0000270">
    <property type="term" value="P:peptidoglycan metabolic process"/>
    <property type="evidence" value="ECO:0007669"/>
    <property type="project" value="UniProtKB-UniRule"/>
</dbReference>
<gene>
    <name evidence="4 7" type="primary">rlpA</name>
    <name evidence="7" type="ORF">O1U_0678</name>
</gene>
<dbReference type="GO" id="GO:0009279">
    <property type="term" value="C:cell outer membrane"/>
    <property type="evidence" value="ECO:0007669"/>
    <property type="project" value="TreeGrafter"/>
</dbReference>
<dbReference type="InterPro" id="IPR034718">
    <property type="entry name" value="RlpA"/>
</dbReference>
<dbReference type="PANTHER" id="PTHR34183:SF1">
    <property type="entry name" value="ENDOLYTIC PEPTIDOGLYCAN TRANSGLYCOSYLASE RLPA"/>
    <property type="match status" value="1"/>
</dbReference>
<dbReference type="Pfam" id="PF03330">
    <property type="entry name" value="DPBB_1"/>
    <property type="match status" value="1"/>
</dbReference>
<comment type="function">
    <text evidence="4">Lytic transglycosylase with a strong preference for naked glycan strands that lack stem peptides.</text>
</comment>
<keyword evidence="8" id="KW-1185">Reference proteome</keyword>
<dbReference type="EMBL" id="AMSD01000002">
    <property type="protein sequence ID" value="EPE37378.1"/>
    <property type="molecule type" value="Genomic_DNA"/>
</dbReference>
<accession>S3EGU1</accession>
<sequence length="262" mass="30025">MKQKYFFLLITIIEILLLSGCLHSRSRYSIDNDLAPKKPISLHHIEDVVPRYELYSIAGNKNYTLNGNSYLIIKNTKDFSERGIASWYGEKFHGHLTANGEVYDMYSMSAAHKTLPIPSYVKVINLDNGKSTIVRINDRGPFLKNRIIDLSYASASKLDMIKSGVANVVIEAITIDAPPKDMQQKTKCSYVIQLAASQDKQYLKNLSEKLKNRLLIDNFITHNKRTFRFFLGPFNNYILTQKTLEQVKVLGYHSAFIKKYNC</sequence>